<evidence type="ECO:0000313" key="4">
    <source>
        <dbReference type="EMBL" id="MFA1773201.1"/>
    </source>
</evidence>
<evidence type="ECO:0000256" key="2">
    <source>
        <dbReference type="SAM" id="SignalP"/>
    </source>
</evidence>
<sequence>MKKYFAMMALGLAVAGTSYAQTTPQRGQKSENRTEYGRKDRGDFRRGGEKQEKLTPEQWATKRTEVLSKKLDLNSSKTRKLQELNLKHAQQRESLRGQLTQSGDRSQKQQQRQQMQQLQASWDQEFKSIVSSKEYAKYQEERKQMQANRGDRHEKEGGKNGRLKKVRNS</sequence>
<reference evidence="4 6" key="3">
    <citation type="submission" date="2024-08" db="EMBL/GenBank/DDBJ databases">
        <authorList>
            <person name="Wei W."/>
        </authorList>
    </citation>
    <scope>NUCLEOTIDE SEQUENCE [LARGE SCALE GENOMIC DNA]</scope>
    <source>
        <strain evidence="4 6">XU2</strain>
    </source>
</reference>
<accession>A0A5M8Q4G9</accession>
<evidence type="ECO:0008006" key="7">
    <source>
        <dbReference type="Google" id="ProtNLM"/>
    </source>
</evidence>
<reference evidence="3 5" key="1">
    <citation type="submission" date="2019-07" db="EMBL/GenBank/DDBJ databases">
        <authorList>
            <person name="Qu J.-H."/>
        </authorList>
    </citation>
    <scope>NUCLEOTIDE SEQUENCE [LARGE SCALE GENOMIC DNA]</scope>
    <source>
        <strain evidence="3 5">MDT1-10-3</strain>
    </source>
</reference>
<keyword evidence="2" id="KW-0732">Signal</keyword>
<feature type="compositionally biased region" description="Basic and acidic residues" evidence="1">
    <location>
        <begin position="137"/>
        <end position="159"/>
    </location>
</feature>
<evidence type="ECO:0000313" key="3">
    <source>
        <dbReference type="EMBL" id="KAA6430739.1"/>
    </source>
</evidence>
<protein>
    <recommendedName>
        <fullName evidence="7">DUF4890 domain-containing protein</fullName>
    </recommendedName>
</protein>
<comment type="caution">
    <text evidence="3">The sequence shown here is derived from an EMBL/GenBank/DDBJ whole genome shotgun (WGS) entry which is preliminary data.</text>
</comment>
<feature type="chain" id="PRO_5024396934" description="DUF4890 domain-containing protein" evidence="2">
    <location>
        <begin position="21"/>
        <end position="169"/>
    </location>
</feature>
<feature type="region of interest" description="Disordered" evidence="1">
    <location>
        <begin position="137"/>
        <end position="169"/>
    </location>
</feature>
<feature type="compositionally biased region" description="Basic and acidic residues" evidence="1">
    <location>
        <begin position="80"/>
        <end position="95"/>
    </location>
</feature>
<dbReference type="RefSeq" id="WP_149100396.1">
    <property type="nucleotide sequence ID" value="NZ_BMMG01000008.1"/>
</dbReference>
<organism evidence="3 5">
    <name type="scientific">Rufibacter glacialis</name>
    <dbReference type="NCBI Taxonomy" id="1259555"/>
    <lineage>
        <taxon>Bacteria</taxon>
        <taxon>Pseudomonadati</taxon>
        <taxon>Bacteroidota</taxon>
        <taxon>Cytophagia</taxon>
        <taxon>Cytophagales</taxon>
        <taxon>Hymenobacteraceae</taxon>
        <taxon>Rufibacter</taxon>
    </lineage>
</organism>
<dbReference type="EMBL" id="VKKZ01000025">
    <property type="protein sequence ID" value="KAA6430739.1"/>
    <property type="molecule type" value="Genomic_DNA"/>
</dbReference>
<feature type="signal peptide" evidence="2">
    <location>
        <begin position="1"/>
        <end position="20"/>
    </location>
</feature>
<evidence type="ECO:0000256" key="1">
    <source>
        <dbReference type="SAM" id="MobiDB-lite"/>
    </source>
</evidence>
<name>A0A5M8Q4G9_9BACT</name>
<dbReference type="AlphaFoldDB" id="A0A5M8Q4G9"/>
<feature type="compositionally biased region" description="Basic and acidic residues" evidence="1">
    <location>
        <begin position="28"/>
        <end position="72"/>
    </location>
</feature>
<feature type="region of interest" description="Disordered" evidence="1">
    <location>
        <begin position="15"/>
        <end position="122"/>
    </location>
</feature>
<feature type="compositionally biased region" description="Polar residues" evidence="1">
    <location>
        <begin position="18"/>
        <end position="27"/>
    </location>
</feature>
<dbReference type="EMBL" id="JBGOGF010000011">
    <property type="protein sequence ID" value="MFA1773201.1"/>
    <property type="molecule type" value="Genomic_DNA"/>
</dbReference>
<reference evidence="3 5" key="2">
    <citation type="submission" date="2019-09" db="EMBL/GenBank/DDBJ databases">
        <title>A bacterium isolated from glacier soil.</title>
        <authorList>
            <person name="Liu Q."/>
        </authorList>
    </citation>
    <scope>NUCLEOTIDE SEQUENCE [LARGE SCALE GENOMIC DNA]</scope>
    <source>
        <strain evidence="3 5">MDT1-10-3</strain>
    </source>
</reference>
<dbReference type="OrthoDB" id="853708at2"/>
<dbReference type="Proteomes" id="UP000323866">
    <property type="component" value="Unassembled WGS sequence"/>
</dbReference>
<evidence type="ECO:0000313" key="6">
    <source>
        <dbReference type="Proteomes" id="UP001570846"/>
    </source>
</evidence>
<proteinExistence type="predicted"/>
<gene>
    <name evidence="4" type="ORF">ACD591_18010</name>
    <name evidence="3" type="ORF">FOE74_19930</name>
</gene>
<evidence type="ECO:0000313" key="5">
    <source>
        <dbReference type="Proteomes" id="UP000323866"/>
    </source>
</evidence>
<keyword evidence="6" id="KW-1185">Reference proteome</keyword>
<dbReference type="Proteomes" id="UP001570846">
    <property type="component" value="Unassembled WGS sequence"/>
</dbReference>
<feature type="compositionally biased region" description="Low complexity" evidence="1">
    <location>
        <begin position="108"/>
        <end position="119"/>
    </location>
</feature>